<dbReference type="PANTHER" id="PTHR34276:SF1">
    <property type="entry name" value="MINI-RIBONUCLEASE 3"/>
    <property type="match status" value="1"/>
</dbReference>
<dbReference type="RefSeq" id="WP_071140183.1">
    <property type="nucleotide sequence ID" value="NZ_CP035282.1"/>
</dbReference>
<keyword evidence="4" id="KW-0698">rRNA processing</keyword>
<keyword evidence="4" id="KW-0963">Cytoplasm</keyword>
<evidence type="ECO:0000259" key="5">
    <source>
        <dbReference type="Pfam" id="PF00636"/>
    </source>
</evidence>
<evidence type="ECO:0000313" key="6">
    <source>
        <dbReference type="EMBL" id="QAT62693.1"/>
    </source>
</evidence>
<keyword evidence="4" id="KW-0699">rRNA-binding</keyword>
<evidence type="ECO:0000256" key="2">
    <source>
        <dbReference type="ARBA" id="ARBA00022759"/>
    </source>
</evidence>
<keyword evidence="2 4" id="KW-0255">Endonuclease</keyword>
<dbReference type="GO" id="GO:0019843">
    <property type="term" value="F:rRNA binding"/>
    <property type="evidence" value="ECO:0007669"/>
    <property type="project" value="UniProtKB-UniRule"/>
</dbReference>
<evidence type="ECO:0000256" key="1">
    <source>
        <dbReference type="ARBA" id="ARBA00022722"/>
    </source>
</evidence>
<dbReference type="InterPro" id="IPR008226">
    <property type="entry name" value="Mini3_fam"/>
</dbReference>
<name>A0A410QF44_9FIRM</name>
<keyword evidence="7" id="KW-1185">Reference proteome</keyword>
<evidence type="ECO:0000313" key="7">
    <source>
        <dbReference type="Proteomes" id="UP000287969"/>
    </source>
</evidence>
<evidence type="ECO:0000256" key="3">
    <source>
        <dbReference type="ARBA" id="ARBA00022801"/>
    </source>
</evidence>
<organism evidence="6 7">
    <name type="scientific">Acidilutibacter cellobiosedens</name>
    <dbReference type="NCBI Taxonomy" id="2507161"/>
    <lineage>
        <taxon>Bacteria</taxon>
        <taxon>Bacillati</taxon>
        <taxon>Bacillota</taxon>
        <taxon>Tissierellia</taxon>
        <taxon>Tissierellales</taxon>
        <taxon>Acidilutibacteraceae</taxon>
        <taxon>Acidilutibacter</taxon>
    </lineage>
</organism>
<dbReference type="CDD" id="cd00593">
    <property type="entry name" value="RIBOc"/>
    <property type="match status" value="1"/>
</dbReference>
<reference evidence="7" key="1">
    <citation type="submission" date="2019-01" db="EMBL/GenBank/DDBJ databases">
        <title>Draft genomes of a novel of Sporanaerobacter strains.</title>
        <authorList>
            <person name="Ma S."/>
        </authorList>
    </citation>
    <scope>NUCLEOTIDE SEQUENCE [LARGE SCALE GENOMIC DNA]</scope>
    <source>
        <strain evidence="7">NJN-17</strain>
    </source>
</reference>
<comment type="similarity">
    <text evidence="4">Belongs to the MrnC RNase family.</text>
</comment>
<keyword evidence="4" id="KW-0460">Magnesium</keyword>
<dbReference type="Pfam" id="PF00636">
    <property type="entry name" value="Ribonuclease_3"/>
    <property type="match status" value="1"/>
</dbReference>
<comment type="function">
    <text evidence="4">Involved in correct processing of both the 5' and 3' ends of 23S rRNA precursor. Processes 30S rRNA precursor transcript even in absence of ribonuclease 3 (Rnc); Rnc processes 30S rRNA into smaller rRNA precursors.</text>
</comment>
<dbReference type="GO" id="GO:0004525">
    <property type="term" value="F:ribonuclease III activity"/>
    <property type="evidence" value="ECO:0007669"/>
    <property type="project" value="InterPro"/>
</dbReference>
<comment type="subunit">
    <text evidence="4">Homodimer.</text>
</comment>
<dbReference type="EMBL" id="CP035282">
    <property type="protein sequence ID" value="QAT62693.1"/>
    <property type="molecule type" value="Genomic_DNA"/>
</dbReference>
<proteinExistence type="inferred from homology"/>
<sequence length="138" mass="15987">MENEYNNVLGKLKNITVEEIDSLSPLQLAYLGDAVYELLVRTYIININRNLKVQELHQKATEFVSAKAQSDIIHKLEKYLTEEEMGIVKRGRNAKINSHPKNFSVLEYKYATGFETLIGYLYLKGQEDRIIQLFSFIV</sequence>
<dbReference type="GO" id="GO:0005737">
    <property type="term" value="C:cytoplasm"/>
    <property type="evidence" value="ECO:0007669"/>
    <property type="project" value="UniProtKB-SubCell"/>
</dbReference>
<dbReference type="SUPFAM" id="SSF69065">
    <property type="entry name" value="RNase III domain-like"/>
    <property type="match status" value="1"/>
</dbReference>
<keyword evidence="4" id="KW-0690">Ribosome biogenesis</keyword>
<dbReference type="OrthoDB" id="46571at2"/>
<gene>
    <name evidence="4" type="primary">mrnC</name>
    <name evidence="6" type="ORF">EQM13_14515</name>
</gene>
<feature type="domain" description="RNase III" evidence="5">
    <location>
        <begin position="27"/>
        <end position="125"/>
    </location>
</feature>
<keyword evidence="3 4" id="KW-0378">Hydrolase</keyword>
<protein>
    <recommendedName>
        <fullName evidence="4">Mini-ribonuclease 3</fullName>
        <shortName evidence="4">Mini-3</shortName>
        <shortName evidence="4">Mini-RNase 3</shortName>
        <ecNumber evidence="4">3.1.26.-</ecNumber>
    </recommendedName>
    <alternativeName>
        <fullName evidence="4">Mini-RNase III</fullName>
        <shortName evidence="4">Mini-III</shortName>
    </alternativeName>
</protein>
<dbReference type="InterPro" id="IPR000999">
    <property type="entry name" value="RNase_III_dom"/>
</dbReference>
<comment type="cofactor">
    <cofactor evidence="4">
        <name>Mg(2+)</name>
        <dbReference type="ChEBI" id="CHEBI:18420"/>
    </cofactor>
</comment>
<dbReference type="Gene3D" id="1.10.1520.10">
    <property type="entry name" value="Ribonuclease III domain"/>
    <property type="match status" value="1"/>
</dbReference>
<dbReference type="GO" id="GO:0006364">
    <property type="term" value="P:rRNA processing"/>
    <property type="evidence" value="ECO:0007669"/>
    <property type="project" value="UniProtKB-UniRule"/>
</dbReference>
<dbReference type="PIRSF" id="PIRSF005520">
    <property type="entry name" value="UCP005520"/>
    <property type="match status" value="1"/>
</dbReference>
<dbReference type="HAMAP" id="MF_01468">
    <property type="entry name" value="RNase_Mini_III"/>
    <property type="match status" value="1"/>
</dbReference>
<dbReference type="PANTHER" id="PTHR34276">
    <property type="entry name" value="MINI-RIBONUCLEASE 3"/>
    <property type="match status" value="1"/>
</dbReference>
<dbReference type="InterPro" id="IPR036389">
    <property type="entry name" value="RNase_III_sf"/>
</dbReference>
<comment type="subcellular location">
    <subcellularLocation>
        <location evidence="4">Cytoplasm</location>
    </subcellularLocation>
</comment>
<dbReference type="EC" id="3.1.26.-" evidence="4"/>
<accession>A0A410QF44</accession>
<dbReference type="KEGG" id="spoa:EQM13_14515"/>
<feature type="active site" evidence="4">
    <location>
        <position position="33"/>
    </location>
</feature>
<dbReference type="AlphaFoldDB" id="A0A410QF44"/>
<keyword evidence="1 4" id="KW-0540">Nuclease</keyword>
<keyword evidence="4" id="KW-0694">RNA-binding</keyword>
<evidence type="ECO:0000256" key="4">
    <source>
        <dbReference type="HAMAP-Rule" id="MF_01468"/>
    </source>
</evidence>
<dbReference type="Proteomes" id="UP000287969">
    <property type="component" value="Chromosome"/>
</dbReference>